<proteinExistence type="predicted"/>
<dbReference type="Proteomes" id="UP000009168">
    <property type="component" value="Unassembled WGS sequence"/>
</dbReference>
<gene>
    <name evidence="2" type="ORF">TTHERM_01002870</name>
</gene>
<evidence type="ECO:0000256" key="1">
    <source>
        <dbReference type="SAM" id="SignalP"/>
    </source>
</evidence>
<dbReference type="GeneID" id="7832157"/>
<dbReference type="PANTHER" id="PTHR39767">
    <property type="entry name" value="CALCIUM/CALMODULIN-BINDING MEMBRANE PROTEIN PCM4-RELATED"/>
    <property type="match status" value="1"/>
</dbReference>
<dbReference type="InParanoid" id="Q22D31"/>
<dbReference type="OrthoDB" id="282595at2759"/>
<dbReference type="PANTHER" id="PTHR39767:SF2">
    <property type="entry name" value="CHROMOSOME UNDETERMINED SCAFFOLD_1, WHOLE GENOME SHOTGUN SEQUENCE"/>
    <property type="match status" value="1"/>
</dbReference>
<feature type="chain" id="PRO_5004201327" evidence="1">
    <location>
        <begin position="19"/>
        <end position="437"/>
    </location>
</feature>
<dbReference type="InterPro" id="IPR011024">
    <property type="entry name" value="G_crystallin-like"/>
</dbReference>
<dbReference type="Gene3D" id="2.60.20.10">
    <property type="entry name" value="Crystallins"/>
    <property type="match status" value="1"/>
</dbReference>
<dbReference type="AlphaFoldDB" id="Q22D31"/>
<accession>Q22D31</accession>
<evidence type="ECO:0000313" key="2">
    <source>
        <dbReference type="EMBL" id="EAR83222.3"/>
    </source>
</evidence>
<dbReference type="OMA" id="NSEVWIQ"/>
<dbReference type="KEGG" id="tet:TTHERM_01002870"/>
<feature type="signal peptide" evidence="1">
    <location>
        <begin position="1"/>
        <end position="18"/>
    </location>
</feature>
<reference evidence="3" key="1">
    <citation type="journal article" date="2006" name="PLoS Biol.">
        <title>Macronuclear genome sequence of the ciliate Tetrahymena thermophila, a model eukaryote.</title>
        <authorList>
            <person name="Eisen J.A."/>
            <person name="Coyne R.S."/>
            <person name="Wu M."/>
            <person name="Wu D."/>
            <person name="Thiagarajan M."/>
            <person name="Wortman J.R."/>
            <person name="Badger J.H."/>
            <person name="Ren Q."/>
            <person name="Amedeo P."/>
            <person name="Jones K.M."/>
            <person name="Tallon L.J."/>
            <person name="Delcher A.L."/>
            <person name="Salzberg S.L."/>
            <person name="Silva J.C."/>
            <person name="Haas B.J."/>
            <person name="Majoros W.H."/>
            <person name="Farzad M."/>
            <person name="Carlton J.M."/>
            <person name="Smith R.K. Jr."/>
            <person name="Garg J."/>
            <person name="Pearlman R.E."/>
            <person name="Karrer K.M."/>
            <person name="Sun L."/>
            <person name="Manning G."/>
            <person name="Elde N.C."/>
            <person name="Turkewitz A.P."/>
            <person name="Asai D.J."/>
            <person name="Wilkes D.E."/>
            <person name="Wang Y."/>
            <person name="Cai H."/>
            <person name="Collins K."/>
            <person name="Stewart B.A."/>
            <person name="Lee S.R."/>
            <person name="Wilamowska K."/>
            <person name="Weinberg Z."/>
            <person name="Ruzzo W.L."/>
            <person name="Wloga D."/>
            <person name="Gaertig J."/>
            <person name="Frankel J."/>
            <person name="Tsao C.-C."/>
            <person name="Gorovsky M.A."/>
            <person name="Keeling P.J."/>
            <person name="Waller R.F."/>
            <person name="Patron N.J."/>
            <person name="Cherry J.M."/>
            <person name="Stover N.A."/>
            <person name="Krieger C.J."/>
            <person name="del Toro C."/>
            <person name="Ryder H.F."/>
            <person name="Williamson S.C."/>
            <person name="Barbeau R.A."/>
            <person name="Hamilton E.P."/>
            <person name="Orias E."/>
        </authorList>
    </citation>
    <scope>NUCLEOTIDE SEQUENCE [LARGE SCALE GENOMIC DNA]</scope>
    <source>
        <strain evidence="3">SB210</strain>
    </source>
</reference>
<dbReference type="eggNOG" id="ENOG502SGQ6">
    <property type="taxonomic scope" value="Eukaryota"/>
</dbReference>
<sequence>MQKGYILIALILLGFASANFYEIDKEFTSSTFDGRALNSWKLAGFQNSITNNCGGVSVVGGPNVVATGSMSKNFTTDFDLTSINISFDLYLFDQWLSGWEGGRDQNTLFKVFVNNQQVHQLGSDYTRQIHQKSSNICGQPDPDRLTHVSVSVPVTGRSFNVTLQANIASNNPSVASWGIRNFYILSSYGADNSKVVASELSNDNAFDVTSWTSTFQNAVTSCPNKIVGGFNVAGPGSYAVRKLSNLPPHSFLTISINAFFVDSIDSNDSIIFYVDGKIVHEETRQFFLASKNICGAGWNDNVNNKFVFLIPHFAPTAEFKIYINTDQAAGDESFGFRDLQVSADSPCPIIYEGANQQGRAFSFCGDIPDLKKIGWTKPIKGIYVPEGYAIKVYVDSNFQGKRFKVSKSNFNLTGKEYKLVNRAFNIDVNEQKLRRNE</sequence>
<dbReference type="RefSeq" id="XP_001030885.3">
    <property type="nucleotide sequence ID" value="XM_001030885.3"/>
</dbReference>
<dbReference type="SUPFAM" id="SSF49695">
    <property type="entry name" value="gamma-Crystallin-like"/>
    <property type="match status" value="1"/>
</dbReference>
<protein>
    <submittedName>
        <fullName evidence="2">Carboxy-terminal crystallin fold protein</fullName>
    </submittedName>
</protein>
<evidence type="ECO:0000313" key="3">
    <source>
        <dbReference type="Proteomes" id="UP000009168"/>
    </source>
</evidence>
<dbReference type="EMBL" id="GG662361">
    <property type="protein sequence ID" value="EAR83222.3"/>
    <property type="molecule type" value="Genomic_DNA"/>
</dbReference>
<keyword evidence="3" id="KW-1185">Reference proteome</keyword>
<dbReference type="HOGENOM" id="CLU_627767_0_0_1"/>
<organism evidence="2 3">
    <name type="scientific">Tetrahymena thermophila (strain SB210)</name>
    <dbReference type="NCBI Taxonomy" id="312017"/>
    <lineage>
        <taxon>Eukaryota</taxon>
        <taxon>Sar</taxon>
        <taxon>Alveolata</taxon>
        <taxon>Ciliophora</taxon>
        <taxon>Intramacronucleata</taxon>
        <taxon>Oligohymenophorea</taxon>
        <taxon>Hymenostomatida</taxon>
        <taxon>Tetrahymenina</taxon>
        <taxon>Tetrahymenidae</taxon>
        <taxon>Tetrahymena</taxon>
    </lineage>
</organism>
<keyword evidence="1" id="KW-0732">Signal</keyword>
<name>Q22D31_TETTS</name>